<accession>A0A9N8H4E6</accession>
<evidence type="ECO:0000256" key="1">
    <source>
        <dbReference type="SAM" id="MobiDB-lite"/>
    </source>
</evidence>
<feature type="compositionally biased region" description="Polar residues" evidence="1">
    <location>
        <begin position="306"/>
        <end position="315"/>
    </location>
</feature>
<dbReference type="PANTHER" id="PTHR42256:SF1">
    <property type="entry name" value="FE2OG DIOXYGENASE DOMAIN-CONTAINING PROTEIN"/>
    <property type="match status" value="1"/>
</dbReference>
<dbReference type="OrthoDB" id="445341at2759"/>
<dbReference type="SUPFAM" id="SSF51197">
    <property type="entry name" value="Clavaminate synthase-like"/>
    <property type="match status" value="1"/>
</dbReference>
<dbReference type="EMBL" id="CAICTM010000082">
    <property type="protein sequence ID" value="CAB9500396.1"/>
    <property type="molecule type" value="Genomic_DNA"/>
</dbReference>
<name>A0A9N8H4E6_9STRA</name>
<dbReference type="Gene3D" id="2.60.120.590">
    <property type="entry name" value="Alpha-ketoglutarate-dependent dioxygenase AlkB-like"/>
    <property type="match status" value="1"/>
</dbReference>
<dbReference type="PANTHER" id="PTHR42256">
    <property type="entry name" value="OXOGLUTARATE/IRON-DEPENDENT DIOXYGENASE"/>
    <property type="match status" value="1"/>
</dbReference>
<dbReference type="InterPro" id="IPR037151">
    <property type="entry name" value="AlkB-like_sf"/>
</dbReference>
<evidence type="ECO:0000313" key="3">
    <source>
        <dbReference type="Proteomes" id="UP001153069"/>
    </source>
</evidence>
<feature type="region of interest" description="Disordered" evidence="1">
    <location>
        <begin position="595"/>
        <end position="678"/>
    </location>
</feature>
<comment type="caution">
    <text evidence="2">The sequence shown here is derived from an EMBL/GenBank/DDBJ whole genome shotgun (WGS) entry which is preliminary data.</text>
</comment>
<feature type="compositionally biased region" description="Low complexity" evidence="1">
    <location>
        <begin position="282"/>
        <end position="297"/>
    </location>
</feature>
<evidence type="ECO:0000313" key="2">
    <source>
        <dbReference type="EMBL" id="CAB9500396.1"/>
    </source>
</evidence>
<feature type="compositionally biased region" description="Polar residues" evidence="1">
    <location>
        <begin position="215"/>
        <end position="230"/>
    </location>
</feature>
<feature type="region of interest" description="Disordered" evidence="1">
    <location>
        <begin position="523"/>
        <end position="544"/>
    </location>
</feature>
<feature type="region of interest" description="Disordered" evidence="1">
    <location>
        <begin position="329"/>
        <end position="353"/>
    </location>
</feature>
<proteinExistence type="predicted"/>
<organism evidence="2 3">
    <name type="scientific">Seminavis robusta</name>
    <dbReference type="NCBI Taxonomy" id="568900"/>
    <lineage>
        <taxon>Eukaryota</taxon>
        <taxon>Sar</taxon>
        <taxon>Stramenopiles</taxon>
        <taxon>Ochrophyta</taxon>
        <taxon>Bacillariophyta</taxon>
        <taxon>Bacillariophyceae</taxon>
        <taxon>Bacillariophycidae</taxon>
        <taxon>Naviculales</taxon>
        <taxon>Naviculaceae</taxon>
        <taxon>Seminavis</taxon>
    </lineage>
</organism>
<sequence>MVNPKALNSRDLNYNDRDRAPEADQVIPKKIRKFAPPPVNNDEYQNRSPEIAPKVNTKDQYNDNDDDTFQQGNNTNGYRSQQNWKRGYQPSNQGGNPGTGRFQRGASSGRGLGNQDTYQEDDDDDSYQNGNNNSNGNYNNRPNSKRGYQRGGPPSTNNRFQRGPSCGRELSNQDSFQDDDEDSYQSGGNNNDGNFNNQSNYKRGYQASYQGGGPPSNSRFQRGQSSGRDLSNQDNCNEDDNENGSNQNVNEVRGKQNWNQGRRPFNNNNQGGDDNNQRPKRWNNNNGNFNNGTFNKNFQHRRHSDPSYSYNNQNFRAGPSKITYFIQPREDDKLPKDMQKDPRGTDPNHRMNKKATFRGAGRNTESFDPTTTLVRPDARVVVASPHIEQFNKKLRHDDVVIVPELFGKEDDWSIYYDLVKEVTALQNSNVEGSEFLPWHEGAHLICRSPQGSKTYQMVVDRICRYFQIDAATAGIRFNWYKDTLDWKPFHHDSAAFNPRRARSQNITVGVSFGEMRELAFIKAQSNQDQKKQQDPPRLYFPQTNNGVFTIGRDVNIRWKHGVNALHPEDQANGKGRISIILWGLAKGVIDEEGSPPLLGSDGVGPHAASHRPHFHHNGPGYQPRYNPYNNSNNQNGYNNSNNQTGHHDHANKKRRWDQQSSDVNTLKESDQQPDVTAA</sequence>
<feature type="compositionally biased region" description="Low complexity" evidence="1">
    <location>
        <begin position="185"/>
        <end position="200"/>
    </location>
</feature>
<dbReference type="Proteomes" id="UP001153069">
    <property type="component" value="Unassembled WGS sequence"/>
</dbReference>
<keyword evidence="3" id="KW-1185">Reference proteome</keyword>
<evidence type="ECO:0008006" key="4">
    <source>
        <dbReference type="Google" id="ProtNLM"/>
    </source>
</evidence>
<feature type="compositionally biased region" description="Basic and acidic residues" evidence="1">
    <location>
        <begin position="13"/>
        <end position="22"/>
    </location>
</feature>
<feature type="compositionally biased region" description="Polar residues" evidence="1">
    <location>
        <begin position="69"/>
        <end position="94"/>
    </location>
</feature>
<feature type="compositionally biased region" description="Low complexity" evidence="1">
    <location>
        <begin position="127"/>
        <end position="142"/>
    </location>
</feature>
<dbReference type="AlphaFoldDB" id="A0A9N8H4E6"/>
<feature type="region of interest" description="Disordered" evidence="1">
    <location>
        <begin position="1"/>
        <end position="316"/>
    </location>
</feature>
<reference evidence="2" key="1">
    <citation type="submission" date="2020-06" db="EMBL/GenBank/DDBJ databases">
        <authorList>
            <consortium name="Plant Systems Biology data submission"/>
        </authorList>
    </citation>
    <scope>NUCLEOTIDE SEQUENCE</scope>
    <source>
        <strain evidence="2">D6</strain>
    </source>
</reference>
<gene>
    <name evidence="2" type="ORF">SEMRO_83_G044190.1</name>
</gene>
<protein>
    <recommendedName>
        <fullName evidence="4">Fe2OG dioxygenase domain-containing protein</fullName>
    </recommendedName>
</protein>
<feature type="compositionally biased region" description="Low complexity" evidence="1">
    <location>
        <begin position="621"/>
        <end position="642"/>
    </location>
</feature>
<feature type="compositionally biased region" description="Basic and acidic residues" evidence="1">
    <location>
        <begin position="329"/>
        <end position="349"/>
    </location>
</feature>